<dbReference type="PANTHER" id="PTHR45737:SF6">
    <property type="entry name" value="VON WILLEBRAND FACTOR A DOMAIN-CONTAINING PROTEIN 5A"/>
    <property type="match status" value="1"/>
</dbReference>
<dbReference type="PANTHER" id="PTHR45737">
    <property type="entry name" value="VON WILLEBRAND FACTOR A DOMAIN-CONTAINING PROTEIN 5A"/>
    <property type="match status" value="1"/>
</dbReference>
<dbReference type="Proteomes" id="UP001056012">
    <property type="component" value="Chromosome 5"/>
</dbReference>
<dbReference type="AlphaFoldDB" id="A0A9Q9DU97"/>
<dbReference type="InterPro" id="IPR013694">
    <property type="entry name" value="VIT"/>
</dbReference>
<dbReference type="VEuPathDB" id="FungiDB:yc1106_06871"/>
<dbReference type="Pfam" id="PF13768">
    <property type="entry name" value="VWA_3"/>
    <property type="match status" value="1"/>
</dbReference>
<dbReference type="PROSITE" id="PS50234">
    <property type="entry name" value="VWFA"/>
    <property type="match status" value="1"/>
</dbReference>
<evidence type="ECO:0000313" key="5">
    <source>
        <dbReference type="Proteomes" id="UP001056012"/>
    </source>
</evidence>
<dbReference type="SMART" id="SM00327">
    <property type="entry name" value="VWA"/>
    <property type="match status" value="1"/>
</dbReference>
<proteinExistence type="predicted"/>
<feature type="region of interest" description="Disordered" evidence="1">
    <location>
        <begin position="782"/>
        <end position="825"/>
    </location>
</feature>
<dbReference type="InterPro" id="IPR002035">
    <property type="entry name" value="VWF_A"/>
</dbReference>
<reference evidence="4" key="1">
    <citation type="submission" date="2021-12" db="EMBL/GenBank/DDBJ databases">
        <title>Curvularia clavata genome.</title>
        <authorList>
            <person name="Cao Y."/>
        </authorList>
    </citation>
    <scope>NUCLEOTIDE SEQUENCE</scope>
    <source>
        <strain evidence="4">Yc1106</strain>
    </source>
</reference>
<feature type="compositionally biased region" description="Basic residues" evidence="1">
    <location>
        <begin position="749"/>
        <end position="761"/>
    </location>
</feature>
<feature type="compositionally biased region" description="Acidic residues" evidence="1">
    <location>
        <begin position="798"/>
        <end position="817"/>
    </location>
</feature>
<sequence length="1009" mass="111291">MSHICGCYVYSSHHGRSYLPQIKLDAHTTILSTASRTVLTQTFMNDSNESLQEIKYSFPLYDGVSIVDFFCQIGERTIYGLVKEKNEARKTYKEAKDRGENAALLEQLPDAADVFTTTISNIPKDASVQVTVKYVQELKHDAEVDGVRLNIPTHIAPRYGDYPGSLKTAPEAINSRGMTITVDIDMVEGAPIKKIISPSHPIQVTLGSLSTSTSDEEQSLTRGSATLALDTVELKQDFVLQVVAKDVGAPQATLETHPTLPNQRALMATLVPRFNLKSERPEIILIADRSGSMEGSSMVTLKAALKVFLKSIPLGCTFNICSFGSGHRFLWDKSKLYDEDTLTEALKHVDTFQADFGGTETLAAVRGCFKHRSTDSPTELILLTDGDIWQQEEFFNYVRQETKAGDVRVFPLGIGSGVSSSLIEGVARAGGGFAQMVATNEKMDVKIVRMLKGALTPHINDYRLEVKYEDDSVDTVADSLRVRLNIGDADSTNDKAQTQTQPISLYDADAKEEHPKEDEIEDIFAGLPDLKRPTLLQTPHKIPALFPFNRTCVYLLMAPESSHLQPKSVVLKATSPQGPLELEIPVKPRKDADEMIHQLAARKATKELEEDQGWLSDAILDDTGELLKKKQGSMYARLARREAVRLGVEFQVGGKYCSFVAVEANEAEILNKRQKALEAMTNRKIDGKDEDKEDWEMLETRNYTPCPTFSPQVLTFPSPAPERSSQGYRRYMGANNIIATGYGSAGTSRRVRGVGRARGRGGNRGGDMSTFGARLKVGLKSQSVTKPAPLPPPPHTEESDDSDDDMGFGLFDDDEDACFAAPPPARKKASRNMFIDVEAEIDDAEYSREEEKEEEESDEESEEEENSPVPTSTSLLHHLISLQTFSGPWPSLATLPLSNLRVSPSSAQTASESLLANGIAPDAGSAEKLLATALVVVFLQKKMPDEEDTWELVVEKANAWLEGIVEDEAKREVWKVARELVDAEVGFEELAPASQAKKPRKKMKYGLFD</sequence>
<dbReference type="PROSITE" id="PS51468">
    <property type="entry name" value="VIT"/>
    <property type="match status" value="1"/>
</dbReference>
<feature type="region of interest" description="Disordered" evidence="1">
    <location>
        <begin position="840"/>
        <end position="872"/>
    </location>
</feature>
<feature type="domain" description="VWFA" evidence="2">
    <location>
        <begin position="282"/>
        <end position="459"/>
    </location>
</feature>
<evidence type="ECO:0000256" key="1">
    <source>
        <dbReference type="SAM" id="MobiDB-lite"/>
    </source>
</evidence>
<dbReference type="OrthoDB" id="1729737at2759"/>
<name>A0A9Q9DU97_CURCL</name>
<gene>
    <name evidence="4" type="ORF">yc1106_06871</name>
</gene>
<evidence type="ECO:0000313" key="4">
    <source>
        <dbReference type="EMBL" id="USP79597.1"/>
    </source>
</evidence>
<dbReference type="SMART" id="SM00609">
    <property type="entry name" value="VIT"/>
    <property type="match status" value="1"/>
</dbReference>
<organism evidence="4 5">
    <name type="scientific">Curvularia clavata</name>
    <dbReference type="NCBI Taxonomy" id="95742"/>
    <lineage>
        <taxon>Eukaryota</taxon>
        <taxon>Fungi</taxon>
        <taxon>Dikarya</taxon>
        <taxon>Ascomycota</taxon>
        <taxon>Pezizomycotina</taxon>
        <taxon>Dothideomycetes</taxon>
        <taxon>Pleosporomycetidae</taxon>
        <taxon>Pleosporales</taxon>
        <taxon>Pleosporineae</taxon>
        <taxon>Pleosporaceae</taxon>
        <taxon>Curvularia</taxon>
    </lineage>
</organism>
<dbReference type="SUPFAM" id="SSF53300">
    <property type="entry name" value="vWA-like"/>
    <property type="match status" value="1"/>
</dbReference>
<dbReference type="Pfam" id="PF08487">
    <property type="entry name" value="VIT"/>
    <property type="match status" value="1"/>
</dbReference>
<keyword evidence="5" id="KW-1185">Reference proteome</keyword>
<dbReference type="InterPro" id="IPR036465">
    <property type="entry name" value="vWFA_dom_sf"/>
</dbReference>
<dbReference type="Gene3D" id="3.40.50.410">
    <property type="entry name" value="von Willebrand factor, type A domain"/>
    <property type="match status" value="1"/>
</dbReference>
<feature type="domain" description="VIT" evidence="3">
    <location>
        <begin position="5"/>
        <end position="136"/>
    </location>
</feature>
<feature type="compositionally biased region" description="Acidic residues" evidence="1">
    <location>
        <begin position="851"/>
        <end position="866"/>
    </location>
</feature>
<feature type="region of interest" description="Disordered" evidence="1">
    <location>
        <begin position="748"/>
        <end position="770"/>
    </location>
</feature>
<protein>
    <submittedName>
        <fullName evidence="4">Uncharacterized protein</fullName>
    </submittedName>
</protein>
<accession>A0A9Q9DU97</accession>
<evidence type="ECO:0000259" key="3">
    <source>
        <dbReference type="PROSITE" id="PS51468"/>
    </source>
</evidence>
<evidence type="ECO:0000259" key="2">
    <source>
        <dbReference type="PROSITE" id="PS50234"/>
    </source>
</evidence>
<dbReference type="EMBL" id="CP089278">
    <property type="protein sequence ID" value="USP79597.1"/>
    <property type="molecule type" value="Genomic_DNA"/>
</dbReference>